<dbReference type="Proteomes" id="UP001054837">
    <property type="component" value="Unassembled WGS sequence"/>
</dbReference>
<dbReference type="GO" id="GO:0000981">
    <property type="term" value="F:DNA-binding transcription factor activity, RNA polymerase II-specific"/>
    <property type="evidence" value="ECO:0007669"/>
    <property type="project" value="TreeGrafter"/>
</dbReference>
<evidence type="ECO:0000313" key="10">
    <source>
        <dbReference type="Proteomes" id="UP001054837"/>
    </source>
</evidence>
<feature type="domain" description="C2H2-type" evidence="8">
    <location>
        <begin position="41"/>
        <end position="68"/>
    </location>
</feature>
<dbReference type="AlphaFoldDB" id="A0AAV4RZW4"/>
<keyword evidence="6" id="KW-0539">Nucleus</keyword>
<dbReference type="SMART" id="SM00355">
    <property type="entry name" value="ZnF_C2H2"/>
    <property type="match status" value="4"/>
</dbReference>
<reference evidence="9 10" key="1">
    <citation type="submission" date="2021-06" db="EMBL/GenBank/DDBJ databases">
        <title>Caerostris darwini draft genome.</title>
        <authorList>
            <person name="Kono N."/>
            <person name="Arakawa K."/>
        </authorList>
    </citation>
    <scope>NUCLEOTIDE SEQUENCE [LARGE SCALE GENOMIC DNA]</scope>
</reference>
<dbReference type="FunFam" id="3.30.160.60:FF:000303">
    <property type="entry name" value="Zinc finger protein 41"/>
    <property type="match status" value="1"/>
</dbReference>
<dbReference type="EMBL" id="BPLQ01007004">
    <property type="protein sequence ID" value="GIY26995.1"/>
    <property type="molecule type" value="Genomic_DNA"/>
</dbReference>
<dbReference type="GO" id="GO:0005634">
    <property type="term" value="C:nucleus"/>
    <property type="evidence" value="ECO:0007669"/>
    <property type="project" value="UniProtKB-SubCell"/>
</dbReference>
<keyword evidence="4 7" id="KW-0863">Zinc-finger</keyword>
<organism evidence="9 10">
    <name type="scientific">Caerostris darwini</name>
    <dbReference type="NCBI Taxonomy" id="1538125"/>
    <lineage>
        <taxon>Eukaryota</taxon>
        <taxon>Metazoa</taxon>
        <taxon>Ecdysozoa</taxon>
        <taxon>Arthropoda</taxon>
        <taxon>Chelicerata</taxon>
        <taxon>Arachnida</taxon>
        <taxon>Araneae</taxon>
        <taxon>Araneomorphae</taxon>
        <taxon>Entelegynae</taxon>
        <taxon>Araneoidea</taxon>
        <taxon>Araneidae</taxon>
        <taxon>Caerostris</taxon>
    </lineage>
</organism>
<evidence type="ECO:0000259" key="8">
    <source>
        <dbReference type="PROSITE" id="PS50157"/>
    </source>
</evidence>
<keyword evidence="2" id="KW-0479">Metal-binding</keyword>
<dbReference type="PROSITE" id="PS00028">
    <property type="entry name" value="ZINC_FINGER_C2H2_1"/>
    <property type="match status" value="3"/>
</dbReference>
<dbReference type="SUPFAM" id="SSF57667">
    <property type="entry name" value="beta-beta-alpha zinc fingers"/>
    <property type="match status" value="1"/>
</dbReference>
<sequence length="123" mass="14558">MSTSSTWQTIEFPTCNVCGSEFLILDLLIDHCKEQHQNLPYVCEHYGTAVKYWSEFERHQLVHSGERLHVCPVCRKAFGRNDNLKRHMKNHAEMYCEECEVCFTSEEEFKRHKIIHAKEKVVV</sequence>
<evidence type="ECO:0000256" key="5">
    <source>
        <dbReference type="ARBA" id="ARBA00022833"/>
    </source>
</evidence>
<feature type="domain" description="C2H2-type" evidence="8">
    <location>
        <begin position="69"/>
        <end position="92"/>
    </location>
</feature>
<evidence type="ECO:0000256" key="7">
    <source>
        <dbReference type="PROSITE-ProRule" id="PRU00042"/>
    </source>
</evidence>
<evidence type="ECO:0000313" key="9">
    <source>
        <dbReference type="EMBL" id="GIY26995.1"/>
    </source>
</evidence>
<evidence type="ECO:0000256" key="2">
    <source>
        <dbReference type="ARBA" id="ARBA00022723"/>
    </source>
</evidence>
<dbReference type="Gene3D" id="3.30.160.60">
    <property type="entry name" value="Classic Zinc Finger"/>
    <property type="match status" value="2"/>
</dbReference>
<feature type="domain" description="C2H2-type" evidence="8">
    <location>
        <begin position="94"/>
        <end position="121"/>
    </location>
</feature>
<dbReference type="InterPro" id="IPR013087">
    <property type="entry name" value="Znf_C2H2_type"/>
</dbReference>
<evidence type="ECO:0000256" key="4">
    <source>
        <dbReference type="ARBA" id="ARBA00022771"/>
    </source>
</evidence>
<dbReference type="PANTHER" id="PTHR23226:SF416">
    <property type="entry name" value="FI01424P"/>
    <property type="match status" value="1"/>
</dbReference>
<dbReference type="InterPro" id="IPR036236">
    <property type="entry name" value="Znf_C2H2_sf"/>
</dbReference>
<keyword evidence="3" id="KW-0677">Repeat</keyword>
<dbReference type="GO" id="GO:0000978">
    <property type="term" value="F:RNA polymerase II cis-regulatory region sequence-specific DNA binding"/>
    <property type="evidence" value="ECO:0007669"/>
    <property type="project" value="TreeGrafter"/>
</dbReference>
<dbReference type="PANTHER" id="PTHR23226">
    <property type="entry name" value="ZINC FINGER AND SCAN DOMAIN-CONTAINING"/>
    <property type="match status" value="1"/>
</dbReference>
<dbReference type="Pfam" id="PF00096">
    <property type="entry name" value="zf-C2H2"/>
    <property type="match status" value="2"/>
</dbReference>
<dbReference type="GO" id="GO:0008270">
    <property type="term" value="F:zinc ion binding"/>
    <property type="evidence" value="ECO:0007669"/>
    <property type="project" value="UniProtKB-KW"/>
</dbReference>
<keyword evidence="10" id="KW-1185">Reference proteome</keyword>
<evidence type="ECO:0000256" key="1">
    <source>
        <dbReference type="ARBA" id="ARBA00004123"/>
    </source>
</evidence>
<proteinExistence type="predicted"/>
<dbReference type="PROSITE" id="PS50157">
    <property type="entry name" value="ZINC_FINGER_C2H2_2"/>
    <property type="match status" value="3"/>
</dbReference>
<accession>A0AAV4RZW4</accession>
<evidence type="ECO:0000256" key="6">
    <source>
        <dbReference type="ARBA" id="ARBA00023242"/>
    </source>
</evidence>
<protein>
    <recommendedName>
        <fullName evidence="8">C2H2-type domain-containing protein</fullName>
    </recommendedName>
</protein>
<keyword evidence="5" id="KW-0862">Zinc</keyword>
<gene>
    <name evidence="9" type="ORF">CDAR_54411</name>
</gene>
<comment type="caution">
    <text evidence="9">The sequence shown here is derived from an EMBL/GenBank/DDBJ whole genome shotgun (WGS) entry which is preliminary data.</text>
</comment>
<evidence type="ECO:0000256" key="3">
    <source>
        <dbReference type="ARBA" id="ARBA00022737"/>
    </source>
</evidence>
<comment type="subcellular location">
    <subcellularLocation>
        <location evidence="1">Nucleus</location>
    </subcellularLocation>
</comment>
<name>A0AAV4RZW4_9ARAC</name>